<dbReference type="SUPFAM" id="SSF74653">
    <property type="entry name" value="TolA/TonB C-terminal domain"/>
    <property type="match status" value="1"/>
</dbReference>
<gene>
    <name evidence="2" type="ORF">GCM10023095_10710</name>
</gene>
<keyword evidence="3" id="KW-1185">Reference proteome</keyword>
<dbReference type="NCBIfam" id="TIGR02794">
    <property type="entry name" value="tolA_full"/>
    <property type="match status" value="1"/>
</dbReference>
<dbReference type="Pfam" id="PF06519">
    <property type="entry name" value="TolA"/>
    <property type="match status" value="1"/>
</dbReference>
<proteinExistence type="predicted"/>
<accession>A0ABP8Q0P5</accession>
<organism evidence="2 3">
    <name type="scientific">Pseudaeromonas paramecii</name>
    <dbReference type="NCBI Taxonomy" id="2138166"/>
    <lineage>
        <taxon>Bacteria</taxon>
        <taxon>Pseudomonadati</taxon>
        <taxon>Pseudomonadota</taxon>
        <taxon>Gammaproteobacteria</taxon>
        <taxon>Aeromonadales</taxon>
        <taxon>Aeromonadaceae</taxon>
        <taxon>Pseudaeromonas</taxon>
    </lineage>
</organism>
<dbReference type="Gene3D" id="3.30.1150.10">
    <property type="match status" value="1"/>
</dbReference>
<reference evidence="3" key="1">
    <citation type="journal article" date="2019" name="Int. J. Syst. Evol. Microbiol.">
        <title>The Global Catalogue of Microorganisms (GCM) 10K type strain sequencing project: providing services to taxonomists for standard genome sequencing and annotation.</title>
        <authorList>
            <consortium name="The Broad Institute Genomics Platform"/>
            <consortium name="The Broad Institute Genome Sequencing Center for Infectious Disease"/>
            <person name="Wu L."/>
            <person name="Ma J."/>
        </authorList>
    </citation>
    <scope>NUCLEOTIDE SEQUENCE [LARGE SCALE GENOMIC DNA]</scope>
    <source>
        <strain evidence="3">JCM 32226</strain>
    </source>
</reference>
<evidence type="ECO:0000313" key="3">
    <source>
        <dbReference type="Proteomes" id="UP001501321"/>
    </source>
</evidence>
<dbReference type="Proteomes" id="UP001501321">
    <property type="component" value="Unassembled WGS sequence"/>
</dbReference>
<evidence type="ECO:0008006" key="4">
    <source>
        <dbReference type="Google" id="ProtNLM"/>
    </source>
</evidence>
<feature type="chain" id="PRO_5047243503" description="TonB C-terminal domain-containing protein" evidence="1">
    <location>
        <begin position="21"/>
        <end position="116"/>
    </location>
</feature>
<sequence>MINTTRWMAILLVMSGSALAATEHLKRDQQLMQQYVAKVSKALEQHFKADASLAGLHCELQLKLEPDGMVVDVAQTAGDNSLCAASLKGFKKMKKLPLPPAELSEQIQSINLTLEP</sequence>
<comment type="caution">
    <text evidence="2">The sequence shown here is derived from an EMBL/GenBank/DDBJ whole genome shotgun (WGS) entry which is preliminary data.</text>
</comment>
<dbReference type="InterPro" id="IPR014161">
    <property type="entry name" value="Tol-Pal_TolA"/>
</dbReference>
<feature type="signal peptide" evidence="1">
    <location>
        <begin position="1"/>
        <end position="20"/>
    </location>
</feature>
<keyword evidence="1" id="KW-0732">Signal</keyword>
<evidence type="ECO:0000313" key="2">
    <source>
        <dbReference type="EMBL" id="GAA4496196.1"/>
    </source>
</evidence>
<dbReference type="EMBL" id="BAABFC010000009">
    <property type="protein sequence ID" value="GAA4496196.1"/>
    <property type="molecule type" value="Genomic_DNA"/>
</dbReference>
<name>A0ABP8Q0P5_9GAMM</name>
<dbReference type="RefSeq" id="WP_345010808.1">
    <property type="nucleotide sequence ID" value="NZ_BAABFC010000009.1"/>
</dbReference>
<protein>
    <recommendedName>
        <fullName evidence="4">TonB C-terminal domain-containing protein</fullName>
    </recommendedName>
</protein>
<evidence type="ECO:0000256" key="1">
    <source>
        <dbReference type="SAM" id="SignalP"/>
    </source>
</evidence>